<dbReference type="PANTHER" id="PTHR42877:SF8">
    <property type="entry name" value="MONOOXYGENASE"/>
    <property type="match status" value="1"/>
</dbReference>
<evidence type="ECO:0000256" key="3">
    <source>
        <dbReference type="ARBA" id="ARBA00022630"/>
    </source>
</evidence>
<organism evidence="6 7">
    <name type="scientific">Aspergillus pseudodeflectus</name>
    <dbReference type="NCBI Taxonomy" id="176178"/>
    <lineage>
        <taxon>Eukaryota</taxon>
        <taxon>Fungi</taxon>
        <taxon>Dikarya</taxon>
        <taxon>Ascomycota</taxon>
        <taxon>Pezizomycotina</taxon>
        <taxon>Eurotiomycetes</taxon>
        <taxon>Eurotiomycetidae</taxon>
        <taxon>Eurotiales</taxon>
        <taxon>Aspergillaceae</taxon>
        <taxon>Aspergillus</taxon>
        <taxon>Aspergillus subgen. Nidulantes</taxon>
    </lineage>
</organism>
<evidence type="ECO:0000256" key="2">
    <source>
        <dbReference type="ARBA" id="ARBA00010139"/>
    </source>
</evidence>
<dbReference type="SUPFAM" id="SSF51905">
    <property type="entry name" value="FAD/NAD(P)-binding domain"/>
    <property type="match status" value="2"/>
</dbReference>
<proteinExistence type="inferred from homology"/>
<dbReference type="EMBL" id="JBFXLR010000043">
    <property type="protein sequence ID" value="KAL2844025.1"/>
    <property type="molecule type" value="Genomic_DNA"/>
</dbReference>
<evidence type="ECO:0000313" key="6">
    <source>
        <dbReference type="EMBL" id="KAL2844025.1"/>
    </source>
</evidence>
<dbReference type="GeneID" id="98158473"/>
<reference evidence="6 7" key="1">
    <citation type="submission" date="2024-07" db="EMBL/GenBank/DDBJ databases">
        <title>Section-level genome sequencing and comparative genomics of Aspergillus sections Usti and Cavernicolus.</title>
        <authorList>
            <consortium name="Lawrence Berkeley National Laboratory"/>
            <person name="Nybo J.L."/>
            <person name="Vesth T.C."/>
            <person name="Theobald S."/>
            <person name="Frisvad J.C."/>
            <person name="Larsen T.O."/>
            <person name="Kjaerboelling I."/>
            <person name="Rothschild-Mancinelli K."/>
            <person name="Lyhne E.K."/>
            <person name="Kogle M.E."/>
            <person name="Barry K."/>
            <person name="Clum A."/>
            <person name="Na H."/>
            <person name="Ledsgaard L."/>
            <person name="Lin J."/>
            <person name="Lipzen A."/>
            <person name="Kuo A."/>
            <person name="Riley R."/>
            <person name="Mondo S."/>
            <person name="LaButti K."/>
            <person name="Haridas S."/>
            <person name="Pangalinan J."/>
            <person name="Salamov A.A."/>
            <person name="Simmons B.A."/>
            <person name="Magnuson J.K."/>
            <person name="Chen J."/>
            <person name="Drula E."/>
            <person name="Henrissat B."/>
            <person name="Wiebenga A."/>
            <person name="Lubbers R.J."/>
            <person name="Gomes A.C."/>
            <person name="Macurrencykelacurrency M.R."/>
            <person name="Stajich J."/>
            <person name="Grigoriev I.V."/>
            <person name="Mortensen U.H."/>
            <person name="De vries R.P."/>
            <person name="Baker S.E."/>
            <person name="Andersen M.R."/>
        </authorList>
    </citation>
    <scope>NUCLEOTIDE SEQUENCE [LARGE SCALE GENOMIC DNA]</scope>
    <source>
        <strain evidence="6 7">CBS 756.74</strain>
    </source>
</reference>
<dbReference type="Pfam" id="PF13450">
    <property type="entry name" value="NAD_binding_8"/>
    <property type="match status" value="1"/>
</dbReference>
<gene>
    <name evidence="6" type="ORF">BJX68DRAFT_257287</name>
</gene>
<dbReference type="InterPro" id="IPR051209">
    <property type="entry name" value="FAD-bind_Monooxygenase_sf"/>
</dbReference>
<dbReference type="PANTHER" id="PTHR42877">
    <property type="entry name" value="L-ORNITHINE N(5)-MONOOXYGENASE-RELATED"/>
    <property type="match status" value="1"/>
</dbReference>
<dbReference type="RefSeq" id="XP_070895931.1">
    <property type="nucleotide sequence ID" value="XM_071043309.1"/>
</dbReference>
<feature type="region of interest" description="Disordered" evidence="5">
    <location>
        <begin position="238"/>
        <end position="262"/>
    </location>
</feature>
<dbReference type="Gene3D" id="3.50.50.60">
    <property type="entry name" value="FAD/NAD(P)-binding domain"/>
    <property type="match status" value="2"/>
</dbReference>
<accession>A0ABR4JVE9</accession>
<keyword evidence="3" id="KW-0285">Flavoprotein</keyword>
<evidence type="ECO:0000313" key="7">
    <source>
        <dbReference type="Proteomes" id="UP001610444"/>
    </source>
</evidence>
<evidence type="ECO:0000256" key="5">
    <source>
        <dbReference type="SAM" id="MobiDB-lite"/>
    </source>
</evidence>
<evidence type="ECO:0000256" key="1">
    <source>
        <dbReference type="ARBA" id="ARBA00001974"/>
    </source>
</evidence>
<dbReference type="Proteomes" id="UP001610444">
    <property type="component" value="Unassembled WGS sequence"/>
</dbReference>
<protein>
    <submittedName>
        <fullName evidence="6">Uncharacterized protein</fullName>
    </submittedName>
</protein>
<evidence type="ECO:0000256" key="4">
    <source>
        <dbReference type="ARBA" id="ARBA00022827"/>
    </source>
</evidence>
<dbReference type="InterPro" id="IPR036188">
    <property type="entry name" value="FAD/NAD-bd_sf"/>
</dbReference>
<comment type="cofactor">
    <cofactor evidence="1">
        <name>FAD</name>
        <dbReference type="ChEBI" id="CHEBI:57692"/>
    </cofactor>
</comment>
<keyword evidence="4" id="KW-0274">FAD</keyword>
<name>A0ABR4JVE9_9EURO</name>
<sequence length="553" mass="62940">MGDATETSQHTIQIGAHPQCLPSRLKIAHVGCGASGILFAHKIRRWLTNYELTIYEKNPVPGGTWYENSYPGCACDVPAHAYTFTFEPNPDWSGFYSYADEIQAYMLRTAEKWDVAEFTKFNTEVVDAKWCESGLWELALQGPEGQFTDTCHVLVNGSGVVNKWKWPDIEGLHDFRGTLAHSAAWDSTIDWQDKSVAVIGSGSSSIQMVPPISETAASLTVFIRNPTYVGPMAHMPISNKEADPDAKDPGPAGRHRYTEKEKQRFREDPGYLLKYRKQIEKMMNAGFHSFIRGSQANIRNKAYWQGSMQQLLAGNKDLKDFLIPSWSPGCRRLSPGEEYLQALLKDNVTTCTQQIGRITPNGIETADGVEHRFDIIACATGFHVQYLPHFKITGRNGEVMQDQETPNVYASVSIPGFPNYFVVNGPRGNWGQGCALPSHETQIEYILQCCKKLQEDHIKFMMPKRELTTQLNLYMDSWHSNRSIWAEDCRSCMMHHLKYLKRPRFEHYEIEYQDALNPFAFLGNGFTITEEKYPEDLPVDFIRSSEDQEWDIE</sequence>
<keyword evidence="7" id="KW-1185">Reference proteome</keyword>
<comment type="caution">
    <text evidence="6">The sequence shown here is derived from an EMBL/GenBank/DDBJ whole genome shotgun (WGS) entry which is preliminary data.</text>
</comment>
<comment type="similarity">
    <text evidence="2">Belongs to the FAD-binding monooxygenase family.</text>
</comment>